<sequence length="293" mass="31915">MEKLQRALQKAREQREGAAAPTPPDVSPAPNPGAGGPLLAQRRGGADPAGLSATAAANWNALREFVPDPDLLVRNRILTMYPNRDATAFDILRTKMRLLMERNGWSRIAVTSPTAGCGKTTIAANIAIGFGRQPDLHAMLFELDLRRPSLAKCLGLQPPNDVIRLMQGEVGAADQILRFGPNVAISASVKPSRDPTSILLDRRATRILAEIEEDFAPDLMLFDLPPLLVSDDSRAFLKEVDCVLIVAEAERTTVAQLDTCEREVLEHTNVLGTVLNQCRINTGKSVIGNYDYD</sequence>
<dbReference type="OrthoDB" id="9775724at2"/>
<dbReference type="SUPFAM" id="SSF52540">
    <property type="entry name" value="P-loop containing nucleoside triphosphate hydrolases"/>
    <property type="match status" value="1"/>
</dbReference>
<reference evidence="4 5" key="1">
    <citation type="submission" date="2015-09" db="EMBL/GenBank/DDBJ databases">
        <authorList>
            <person name="Jackson K.R."/>
            <person name="Lunt B.L."/>
            <person name="Fisher J.N.B."/>
            <person name="Gardner A.V."/>
            <person name="Bailey M.E."/>
            <person name="Deus L.M."/>
            <person name="Earl A.S."/>
            <person name="Gibby P.D."/>
            <person name="Hartmann K.A."/>
            <person name="Liu J.E."/>
            <person name="Manci A.M."/>
            <person name="Nielsen D.A."/>
            <person name="Solomon M.B."/>
            <person name="Breakwell D.P."/>
            <person name="Burnett S.H."/>
            <person name="Grose J.H."/>
        </authorList>
    </citation>
    <scope>NUCLEOTIDE SEQUENCE [LARGE SCALE GENOMIC DNA]</scope>
    <source>
        <strain evidence="4 5">CECT 7799</strain>
    </source>
</reference>
<dbReference type="STRING" id="313367.JSE7799_03593"/>
<evidence type="ECO:0000256" key="1">
    <source>
        <dbReference type="ARBA" id="ARBA00022741"/>
    </source>
</evidence>
<dbReference type="EMBL" id="CYPR01000235">
    <property type="protein sequence ID" value="CUH40853.1"/>
    <property type="molecule type" value="Genomic_DNA"/>
</dbReference>
<dbReference type="InterPro" id="IPR005702">
    <property type="entry name" value="Wzc-like_C"/>
</dbReference>
<feature type="compositionally biased region" description="Basic and acidic residues" evidence="3">
    <location>
        <begin position="1"/>
        <end position="16"/>
    </location>
</feature>
<organism evidence="4 5">
    <name type="scientific">Jannaschia seosinensis</name>
    <dbReference type="NCBI Taxonomy" id="313367"/>
    <lineage>
        <taxon>Bacteria</taxon>
        <taxon>Pseudomonadati</taxon>
        <taxon>Pseudomonadota</taxon>
        <taxon>Alphaproteobacteria</taxon>
        <taxon>Rhodobacterales</taxon>
        <taxon>Roseobacteraceae</taxon>
        <taxon>Jannaschia</taxon>
    </lineage>
</organism>
<keyword evidence="4" id="KW-0418">Kinase</keyword>
<dbReference type="Gene3D" id="3.40.50.300">
    <property type="entry name" value="P-loop containing nucleotide triphosphate hydrolases"/>
    <property type="match status" value="1"/>
</dbReference>
<keyword evidence="2" id="KW-0067">ATP-binding</keyword>
<name>A0A0M7BG22_9RHOB</name>
<evidence type="ECO:0000256" key="2">
    <source>
        <dbReference type="ARBA" id="ARBA00022840"/>
    </source>
</evidence>
<dbReference type="InterPro" id="IPR050445">
    <property type="entry name" value="Bact_polysacc_biosynth/exp"/>
</dbReference>
<evidence type="ECO:0000313" key="5">
    <source>
        <dbReference type="Proteomes" id="UP000049455"/>
    </source>
</evidence>
<accession>A0A0M7BG22</accession>
<keyword evidence="5" id="KW-1185">Reference proteome</keyword>
<dbReference type="PANTHER" id="PTHR32309:SF31">
    <property type="entry name" value="CAPSULAR EXOPOLYSACCHARIDE FAMILY"/>
    <property type="match status" value="1"/>
</dbReference>
<feature type="region of interest" description="Disordered" evidence="3">
    <location>
        <begin position="1"/>
        <end position="50"/>
    </location>
</feature>
<dbReference type="RefSeq" id="WP_055664853.1">
    <property type="nucleotide sequence ID" value="NZ_CYPR01000235.1"/>
</dbReference>
<dbReference type="PANTHER" id="PTHR32309">
    <property type="entry name" value="TYROSINE-PROTEIN KINASE"/>
    <property type="match status" value="1"/>
</dbReference>
<feature type="compositionally biased region" description="Pro residues" evidence="3">
    <location>
        <begin position="21"/>
        <end position="31"/>
    </location>
</feature>
<evidence type="ECO:0000313" key="4">
    <source>
        <dbReference type="EMBL" id="CUH40853.1"/>
    </source>
</evidence>
<proteinExistence type="predicted"/>
<keyword evidence="1" id="KW-0547">Nucleotide-binding</keyword>
<keyword evidence="4" id="KW-0808">Transferase</keyword>
<dbReference type="InterPro" id="IPR027417">
    <property type="entry name" value="P-loop_NTPase"/>
</dbReference>
<dbReference type="CDD" id="cd05387">
    <property type="entry name" value="BY-kinase"/>
    <property type="match status" value="1"/>
</dbReference>
<dbReference type="AlphaFoldDB" id="A0A0M7BG22"/>
<dbReference type="GO" id="GO:0016301">
    <property type="term" value="F:kinase activity"/>
    <property type="evidence" value="ECO:0007669"/>
    <property type="project" value="UniProtKB-KW"/>
</dbReference>
<dbReference type="EC" id="2.7.10.-" evidence="4"/>
<evidence type="ECO:0000256" key="3">
    <source>
        <dbReference type="SAM" id="MobiDB-lite"/>
    </source>
</evidence>
<dbReference type="Proteomes" id="UP000049455">
    <property type="component" value="Unassembled WGS sequence"/>
</dbReference>
<protein>
    <submittedName>
        <fullName evidence="4">Tyrosine-protein kinase ptk</fullName>
        <ecNumber evidence="4">2.7.10.-</ecNumber>
    </submittedName>
</protein>
<gene>
    <name evidence="4" type="primary">ptk</name>
    <name evidence="4" type="ORF">JSE7799_03593</name>
</gene>